<proteinExistence type="predicted"/>
<evidence type="ECO:0000313" key="1">
    <source>
        <dbReference type="EMBL" id="MDO6124319.1"/>
    </source>
</evidence>
<protein>
    <submittedName>
        <fullName evidence="1">Uncharacterized protein</fullName>
    </submittedName>
</protein>
<dbReference type="RefSeq" id="WP_244763371.1">
    <property type="nucleotide sequence ID" value="NZ_JALJCJ010000007.1"/>
</dbReference>
<dbReference type="EMBL" id="WHSC02000012">
    <property type="protein sequence ID" value="MDO6124319.1"/>
    <property type="molecule type" value="Genomic_DNA"/>
</dbReference>
<sequence length="141" mass="16147">MPLSMLLLDQARHQPKKVQIILLGSDTEKTRQVLQTMLERSDERMRTFADDFLSGKGLRIDEPSMKIVLARVTQAAIQAREHIWKMAGGDYSPDPNANRFPHFDMPHQLQSKPARIDSDSKLHLVQVFEGYAKEKSIYPTT</sequence>
<accession>A0ABT8XKQ8</accession>
<dbReference type="Proteomes" id="UP001177080">
    <property type="component" value="Unassembled WGS sequence"/>
</dbReference>
<gene>
    <name evidence="1" type="ORF">GB928_024300</name>
</gene>
<organism evidence="1 2">
    <name type="scientific">Shinella curvata</name>
    <dbReference type="NCBI Taxonomy" id="1817964"/>
    <lineage>
        <taxon>Bacteria</taxon>
        <taxon>Pseudomonadati</taxon>
        <taxon>Pseudomonadota</taxon>
        <taxon>Alphaproteobacteria</taxon>
        <taxon>Hyphomicrobiales</taxon>
        <taxon>Rhizobiaceae</taxon>
        <taxon>Shinella</taxon>
    </lineage>
</organism>
<comment type="caution">
    <text evidence="1">The sequence shown here is derived from an EMBL/GenBank/DDBJ whole genome shotgun (WGS) entry which is preliminary data.</text>
</comment>
<reference evidence="1" key="1">
    <citation type="submission" date="2022-04" db="EMBL/GenBank/DDBJ databases">
        <title>Shinella lacus sp. nov., a novel member of the genus Shinella from water.</title>
        <authorList>
            <person name="Deng Y."/>
        </authorList>
    </citation>
    <scope>NUCLEOTIDE SEQUENCE</scope>
    <source>
        <strain evidence="1">JCM 31239</strain>
    </source>
</reference>
<evidence type="ECO:0000313" key="2">
    <source>
        <dbReference type="Proteomes" id="UP001177080"/>
    </source>
</evidence>
<keyword evidence="2" id="KW-1185">Reference proteome</keyword>
<name>A0ABT8XKQ8_9HYPH</name>